<accession>A0ACB8E1D8</accession>
<sequence length="100" mass="11043">MSEVRNTERLRIVPLSLKQYTQGQIAEMTRRSNKTVNRIIQAYRDEGRISDAPHKRHPRATTAAQDMDILDAAQASPFSTVKEISAGAGVSASVSTMKND</sequence>
<dbReference type="EMBL" id="CM023470">
    <property type="protein sequence ID" value="KAH7980416.1"/>
    <property type="molecule type" value="Genomic_DNA"/>
</dbReference>
<comment type="caution">
    <text evidence="1">The sequence shown here is derived from an EMBL/GenBank/DDBJ whole genome shotgun (WGS) entry which is preliminary data.</text>
</comment>
<evidence type="ECO:0000313" key="1">
    <source>
        <dbReference type="EMBL" id="KAH7980416.1"/>
    </source>
</evidence>
<gene>
    <name evidence="1" type="ORF">HPB49_015878</name>
</gene>
<name>A0ACB8E1D8_DERSI</name>
<keyword evidence="2" id="KW-1185">Reference proteome</keyword>
<organism evidence="1 2">
    <name type="scientific">Dermacentor silvarum</name>
    <name type="common">Tick</name>
    <dbReference type="NCBI Taxonomy" id="543639"/>
    <lineage>
        <taxon>Eukaryota</taxon>
        <taxon>Metazoa</taxon>
        <taxon>Ecdysozoa</taxon>
        <taxon>Arthropoda</taxon>
        <taxon>Chelicerata</taxon>
        <taxon>Arachnida</taxon>
        <taxon>Acari</taxon>
        <taxon>Parasitiformes</taxon>
        <taxon>Ixodida</taxon>
        <taxon>Ixodoidea</taxon>
        <taxon>Ixodidae</taxon>
        <taxon>Rhipicephalinae</taxon>
        <taxon>Dermacentor</taxon>
    </lineage>
</organism>
<proteinExistence type="predicted"/>
<protein>
    <submittedName>
        <fullName evidence="1">Uncharacterized protein</fullName>
    </submittedName>
</protein>
<reference evidence="1" key="1">
    <citation type="submission" date="2020-05" db="EMBL/GenBank/DDBJ databases">
        <title>Large-scale comparative analyses of tick genomes elucidate their genetic diversity and vector capacities.</title>
        <authorList>
            <person name="Jia N."/>
            <person name="Wang J."/>
            <person name="Shi W."/>
            <person name="Du L."/>
            <person name="Sun Y."/>
            <person name="Zhan W."/>
            <person name="Jiang J."/>
            <person name="Wang Q."/>
            <person name="Zhang B."/>
            <person name="Ji P."/>
            <person name="Sakyi L.B."/>
            <person name="Cui X."/>
            <person name="Yuan T."/>
            <person name="Jiang B."/>
            <person name="Yang W."/>
            <person name="Lam T.T.-Y."/>
            <person name="Chang Q."/>
            <person name="Ding S."/>
            <person name="Wang X."/>
            <person name="Zhu J."/>
            <person name="Ruan X."/>
            <person name="Zhao L."/>
            <person name="Wei J."/>
            <person name="Que T."/>
            <person name="Du C."/>
            <person name="Cheng J."/>
            <person name="Dai P."/>
            <person name="Han X."/>
            <person name="Huang E."/>
            <person name="Gao Y."/>
            <person name="Liu J."/>
            <person name="Shao H."/>
            <person name="Ye R."/>
            <person name="Li L."/>
            <person name="Wei W."/>
            <person name="Wang X."/>
            <person name="Wang C."/>
            <person name="Yang T."/>
            <person name="Huo Q."/>
            <person name="Li W."/>
            <person name="Guo W."/>
            <person name="Chen H."/>
            <person name="Zhou L."/>
            <person name="Ni X."/>
            <person name="Tian J."/>
            <person name="Zhou Y."/>
            <person name="Sheng Y."/>
            <person name="Liu T."/>
            <person name="Pan Y."/>
            <person name="Xia L."/>
            <person name="Li J."/>
            <person name="Zhao F."/>
            <person name="Cao W."/>
        </authorList>
    </citation>
    <scope>NUCLEOTIDE SEQUENCE</scope>
    <source>
        <strain evidence="1">Dsil-2018</strain>
    </source>
</reference>
<dbReference type="Proteomes" id="UP000821865">
    <property type="component" value="Chromosome 1"/>
</dbReference>
<evidence type="ECO:0000313" key="2">
    <source>
        <dbReference type="Proteomes" id="UP000821865"/>
    </source>
</evidence>